<evidence type="ECO:0000313" key="2">
    <source>
        <dbReference type="EMBL" id="CDH54443.1"/>
    </source>
</evidence>
<organism evidence="2 3">
    <name type="scientific">Lichtheimia corymbifera JMRC:FSU:9682</name>
    <dbReference type="NCBI Taxonomy" id="1263082"/>
    <lineage>
        <taxon>Eukaryota</taxon>
        <taxon>Fungi</taxon>
        <taxon>Fungi incertae sedis</taxon>
        <taxon>Mucoromycota</taxon>
        <taxon>Mucoromycotina</taxon>
        <taxon>Mucoromycetes</taxon>
        <taxon>Mucorales</taxon>
        <taxon>Lichtheimiaceae</taxon>
        <taxon>Lichtheimia</taxon>
    </lineage>
</organism>
<dbReference type="AlphaFoldDB" id="A0A068RWB5"/>
<dbReference type="STRING" id="1263082.A0A068RWB5"/>
<evidence type="ECO:0000256" key="1">
    <source>
        <dbReference type="SAM" id="MobiDB-lite"/>
    </source>
</evidence>
<evidence type="ECO:0000313" key="3">
    <source>
        <dbReference type="Proteomes" id="UP000027586"/>
    </source>
</evidence>
<keyword evidence="3" id="KW-1185">Reference proteome</keyword>
<sequence length="515" mass="59646">MDVDSYRHTYSGRDKYILFFTTTDFKHWDFKHFRNQFSNTDNPPSKKTLESAYLNALDTIAQHPNTPTAVKLKLKDLKATIHQLPINNNYHIQQGDSSIVSFGESSSNSTTVVYQGDTDIRSPKRQKTATVQADDNSHENEDNDDDEKCALISSPPPMLRKPEIHLGPALDLEASTIAQRFYMYKKEVVTRERETTFYFETHLFDLLSLNHILLLKPSQYSQRQLNIFGRQALESLYNNFLDDHCCFDSTLDLEFLKGLMECVKVLKRPGFDRETVVASCFQLITQYKFQSFEYRAIRMVINMLEEFPSVPMIKKMGEHDIIALVVDIILRPIFSGYSSRLRWPEINAEERKCRTNRVERPDAILSDIEDMQFTRSRVFREVKPEDADSRSMGVDFVRIAVFGKDAIDCHMLNKVLLFQVIGCKVTFYVQALVDEGVYVLAELCQITLPTSLQELVNLLNDLGKLLDVYRTLESTGPSLDHEAWKKNSRETLDTPRFRQALRKYSRKNRLCLVHL</sequence>
<protein>
    <submittedName>
        <fullName evidence="2">Uncharacterized protein</fullName>
    </submittedName>
</protein>
<reference evidence="2" key="1">
    <citation type="submission" date="2013-08" db="EMBL/GenBank/DDBJ databases">
        <title>Gene expansion shapes genome architecture in the human pathogen Lichtheimia corymbifera: an evolutionary genomics analysis in the ancient terrestrial Mucorales (Mucoromycotina).</title>
        <authorList>
            <person name="Schwartze V.U."/>
            <person name="Winter S."/>
            <person name="Shelest E."/>
            <person name="Marcet-Houben M."/>
            <person name="Horn F."/>
            <person name="Wehner S."/>
            <person name="Hoffmann K."/>
            <person name="Riege K."/>
            <person name="Sammeth M."/>
            <person name="Nowrousian M."/>
            <person name="Valiante V."/>
            <person name="Linde J."/>
            <person name="Jacobsen I.D."/>
            <person name="Marz M."/>
            <person name="Brakhage A.A."/>
            <person name="Gabaldon T."/>
            <person name="Bocker S."/>
            <person name="Voigt K."/>
        </authorList>
    </citation>
    <scope>NUCLEOTIDE SEQUENCE [LARGE SCALE GENOMIC DNA]</scope>
    <source>
        <strain evidence="2">FSU 9682</strain>
    </source>
</reference>
<dbReference type="VEuPathDB" id="FungiDB:LCOR_05688.1"/>
<dbReference type="OrthoDB" id="2255824at2759"/>
<comment type="caution">
    <text evidence="2">The sequence shown here is derived from an EMBL/GenBank/DDBJ whole genome shotgun (WGS) entry which is preliminary data.</text>
</comment>
<dbReference type="Proteomes" id="UP000027586">
    <property type="component" value="Unassembled WGS sequence"/>
</dbReference>
<feature type="region of interest" description="Disordered" evidence="1">
    <location>
        <begin position="111"/>
        <end position="148"/>
    </location>
</feature>
<dbReference type="EMBL" id="CBTN010000023">
    <property type="protein sequence ID" value="CDH54443.1"/>
    <property type="molecule type" value="Genomic_DNA"/>
</dbReference>
<proteinExistence type="predicted"/>
<accession>A0A068RWB5</accession>
<name>A0A068RWB5_9FUNG</name>
<gene>
    <name evidence="2" type="ORF">LCOR_05688.1</name>
</gene>